<evidence type="ECO:0000259" key="4">
    <source>
        <dbReference type="PROSITE" id="PS51910"/>
    </source>
</evidence>
<dbReference type="Proteomes" id="UP000250266">
    <property type="component" value="Unassembled WGS sequence"/>
</dbReference>
<protein>
    <recommendedName>
        <fullName evidence="2">chitinase</fullName>
        <ecNumber evidence="2">3.2.1.14</ecNumber>
    </recommendedName>
</protein>
<dbReference type="Pfam" id="PF00704">
    <property type="entry name" value="Glyco_hydro_18"/>
    <property type="match status" value="1"/>
</dbReference>
<comment type="similarity">
    <text evidence="1">Belongs to the glycosyl hydrolase 18 family. Chitinase class V subfamily.</text>
</comment>
<dbReference type="PANTHER" id="PTHR11177">
    <property type="entry name" value="CHITINASE"/>
    <property type="match status" value="1"/>
</dbReference>
<feature type="region of interest" description="Disordered" evidence="3">
    <location>
        <begin position="555"/>
        <end position="584"/>
    </location>
</feature>
<keyword evidence="6" id="KW-1185">Reference proteome</keyword>
<dbReference type="InterPro" id="IPR050314">
    <property type="entry name" value="Glycosyl_Hydrlase_18"/>
</dbReference>
<evidence type="ECO:0000256" key="3">
    <source>
        <dbReference type="SAM" id="MobiDB-lite"/>
    </source>
</evidence>
<proteinExistence type="inferred from homology"/>
<dbReference type="PROSITE" id="PS51910">
    <property type="entry name" value="GH18_2"/>
    <property type="match status" value="1"/>
</dbReference>
<dbReference type="Gene3D" id="3.20.20.80">
    <property type="entry name" value="Glycosidases"/>
    <property type="match status" value="2"/>
</dbReference>
<dbReference type="InterPro" id="IPR001223">
    <property type="entry name" value="Glyco_hydro18_cat"/>
</dbReference>
<evidence type="ECO:0000256" key="1">
    <source>
        <dbReference type="ARBA" id="ARBA00008682"/>
    </source>
</evidence>
<dbReference type="SUPFAM" id="SSF51445">
    <property type="entry name" value="(Trans)glycosidases"/>
    <property type="match status" value="1"/>
</dbReference>
<dbReference type="AlphaFoldDB" id="A0A8E2DZG0"/>
<dbReference type="OrthoDB" id="73875at2759"/>
<dbReference type="SMART" id="SM00636">
    <property type="entry name" value="Glyco_18"/>
    <property type="match status" value="1"/>
</dbReference>
<dbReference type="EC" id="3.2.1.14" evidence="2"/>
<dbReference type="GO" id="GO:0005975">
    <property type="term" value="P:carbohydrate metabolic process"/>
    <property type="evidence" value="ECO:0007669"/>
    <property type="project" value="InterPro"/>
</dbReference>
<dbReference type="EMBL" id="KV745484">
    <property type="protein sequence ID" value="OCK74415.1"/>
    <property type="molecule type" value="Genomic_DNA"/>
</dbReference>
<reference evidence="5 6" key="1">
    <citation type="journal article" date="2016" name="Nat. Commun.">
        <title>Ectomycorrhizal ecology is imprinted in the genome of the dominant symbiotic fungus Cenococcum geophilum.</title>
        <authorList>
            <consortium name="DOE Joint Genome Institute"/>
            <person name="Peter M."/>
            <person name="Kohler A."/>
            <person name="Ohm R.A."/>
            <person name="Kuo A."/>
            <person name="Krutzmann J."/>
            <person name="Morin E."/>
            <person name="Arend M."/>
            <person name="Barry K.W."/>
            <person name="Binder M."/>
            <person name="Choi C."/>
            <person name="Clum A."/>
            <person name="Copeland A."/>
            <person name="Grisel N."/>
            <person name="Haridas S."/>
            <person name="Kipfer T."/>
            <person name="LaButti K."/>
            <person name="Lindquist E."/>
            <person name="Lipzen A."/>
            <person name="Maire R."/>
            <person name="Meier B."/>
            <person name="Mihaltcheva S."/>
            <person name="Molinier V."/>
            <person name="Murat C."/>
            <person name="Poggeler S."/>
            <person name="Quandt C.A."/>
            <person name="Sperisen C."/>
            <person name="Tritt A."/>
            <person name="Tisserant E."/>
            <person name="Crous P.W."/>
            <person name="Henrissat B."/>
            <person name="Nehls U."/>
            <person name="Egli S."/>
            <person name="Spatafora J.W."/>
            <person name="Grigoriev I.V."/>
            <person name="Martin F.M."/>
        </authorList>
    </citation>
    <scope>NUCLEOTIDE SEQUENCE [LARGE SCALE GENOMIC DNA]</scope>
    <source>
        <strain evidence="5 6">CBS 459.81</strain>
    </source>
</reference>
<organism evidence="5 6">
    <name type="scientific">Lepidopterella palustris CBS 459.81</name>
    <dbReference type="NCBI Taxonomy" id="1314670"/>
    <lineage>
        <taxon>Eukaryota</taxon>
        <taxon>Fungi</taxon>
        <taxon>Dikarya</taxon>
        <taxon>Ascomycota</taxon>
        <taxon>Pezizomycotina</taxon>
        <taxon>Dothideomycetes</taxon>
        <taxon>Pleosporomycetidae</taxon>
        <taxon>Mytilinidiales</taxon>
        <taxon>Argynnaceae</taxon>
        <taxon>Lepidopterella</taxon>
    </lineage>
</organism>
<feature type="domain" description="GH18" evidence="4">
    <location>
        <begin position="1"/>
        <end position="304"/>
    </location>
</feature>
<gene>
    <name evidence="5" type="ORF">K432DRAFT_409878</name>
</gene>
<evidence type="ECO:0000256" key="2">
    <source>
        <dbReference type="ARBA" id="ARBA00012729"/>
    </source>
</evidence>
<feature type="compositionally biased region" description="Low complexity" evidence="3">
    <location>
        <begin position="565"/>
        <end position="577"/>
    </location>
</feature>
<dbReference type="Gene3D" id="3.10.50.10">
    <property type="match status" value="1"/>
</dbReference>
<dbReference type="SUPFAM" id="SSF54556">
    <property type="entry name" value="Chitinase insertion domain"/>
    <property type="match status" value="1"/>
</dbReference>
<name>A0A8E2DZG0_9PEZI</name>
<dbReference type="GO" id="GO:0008843">
    <property type="term" value="F:endochitinase activity"/>
    <property type="evidence" value="ECO:0007669"/>
    <property type="project" value="UniProtKB-EC"/>
</dbReference>
<evidence type="ECO:0000313" key="5">
    <source>
        <dbReference type="EMBL" id="OCK74415.1"/>
    </source>
</evidence>
<accession>A0A8E2DZG0</accession>
<feature type="compositionally biased region" description="Pro residues" evidence="3">
    <location>
        <begin position="609"/>
        <end position="634"/>
    </location>
</feature>
<sequence length="796" mass="85899">MAPDQIDTTGLSHINFAFLSFDPVIFYVAPADPSDVPLAAGPSLIQVPPSTIGQTWYHLQGTGYQFITSLINFMVKYGFDRVDLDWEYPSAAARGGRLTDAANFVTLVQEMKAAFNGNFGLSVVLAPDYTYLSGSDPKSMEPYVDFFGFMAYGVHSAWDKNIPSLGRSFLHILNDRRAHSLLTGAKVRAHTDIHDIDNDLRPLWFAGIDPAKSNYGNAKMCTNFPGVLSFQEIETIINTTGASPTLSTDSMVKYFLYDTNQWVGYDDDEAIALKKGYANSKCLGGTMIWSVDFKGAGSGNTPQQGAGINHYSPTSATVIPLPVATVPAQSTFILDDPAASNVAVLPNDGDQNSPKGPGYRVGNPVAIQPGVSMPASFSLPVGFRSSASFDDMYGAHYPANLSLNAPVTIAKGYVFLDWFIIPAGFSLEDIDQTEVMVYVNGLFWQSPPYQVTCSYPCTLSFPPYPIITTWAPPVVITSADSTAFTTQPPVITAEHIHVSKITMSRSDPSTKTTTITTGSPLCPEVTLNAVLFKVKIPPDDEDNENGIFCGIDPADDTEESYGSSNPYANNQNPNNIPITTGGTSVAPYTPSTSITTVTVSVMPPPSTTTVVVPPPTVTETRPPPPPPSAAPTPNPATESKQCYNSALCYNTDRTHMIDVIEAFCTGGQHGDWGDLLPHSGSDGSILGDMTLTYVSWIDGIQKVVIGLQVTNGCHFDSQGGSSNQYCGQQLRKIIDGCSTSDVKYKAGGKLTDNCAVWTGYVQENSGQNKCWSRPNHTQWPFYDCDTWTGSNCDWCP</sequence>
<dbReference type="PANTHER" id="PTHR11177:SF333">
    <property type="entry name" value="CHITINASE"/>
    <property type="match status" value="1"/>
</dbReference>
<feature type="region of interest" description="Disordered" evidence="3">
    <location>
        <begin position="609"/>
        <end position="638"/>
    </location>
</feature>
<evidence type="ECO:0000313" key="6">
    <source>
        <dbReference type="Proteomes" id="UP000250266"/>
    </source>
</evidence>
<dbReference type="InterPro" id="IPR017853">
    <property type="entry name" value="GH"/>
</dbReference>
<dbReference type="InterPro" id="IPR011583">
    <property type="entry name" value="Chitinase_II/V-like_cat"/>
</dbReference>
<dbReference type="GO" id="GO:0008061">
    <property type="term" value="F:chitin binding"/>
    <property type="evidence" value="ECO:0007669"/>
    <property type="project" value="InterPro"/>
</dbReference>
<dbReference type="InterPro" id="IPR029070">
    <property type="entry name" value="Chitinase_insertion_sf"/>
</dbReference>
<keyword evidence="5" id="KW-0378">Hydrolase</keyword>